<dbReference type="GO" id="GO:0050532">
    <property type="term" value="F:2-phosphosulfolactate phosphatase activity"/>
    <property type="evidence" value="ECO:0007669"/>
    <property type="project" value="UniProtKB-EC"/>
</dbReference>
<name>A0A399E1B1_9DEIN</name>
<accession>A0A399E1B1</accession>
<keyword evidence="5 8" id="KW-0378">Hydrolase</keyword>
<evidence type="ECO:0000256" key="2">
    <source>
        <dbReference type="ARBA" id="ARBA00009997"/>
    </source>
</evidence>
<comment type="similarity">
    <text evidence="2">Belongs to the ComB family.</text>
</comment>
<evidence type="ECO:0000313" key="8">
    <source>
        <dbReference type="EMBL" id="RIH76021.1"/>
    </source>
</evidence>
<evidence type="ECO:0000256" key="3">
    <source>
        <dbReference type="ARBA" id="ARBA00012953"/>
    </source>
</evidence>
<dbReference type="OrthoDB" id="9780496at2"/>
<dbReference type="InterPro" id="IPR005238">
    <property type="entry name" value="ComB-like"/>
</dbReference>
<dbReference type="GO" id="GO:0050545">
    <property type="term" value="F:sulfopyruvate decarboxylase activity"/>
    <property type="evidence" value="ECO:0007669"/>
    <property type="project" value="TreeGrafter"/>
</dbReference>
<evidence type="ECO:0000256" key="4">
    <source>
        <dbReference type="ARBA" id="ARBA00021948"/>
    </source>
</evidence>
<dbReference type="Gene3D" id="3.90.1560.10">
    <property type="entry name" value="ComB-like"/>
    <property type="match status" value="1"/>
</dbReference>
<evidence type="ECO:0000256" key="5">
    <source>
        <dbReference type="ARBA" id="ARBA00022801"/>
    </source>
</evidence>
<dbReference type="PANTHER" id="PTHR37311:SF1">
    <property type="entry name" value="2-PHOSPHOSULFOLACTATE PHOSPHATASE-RELATED"/>
    <property type="match status" value="1"/>
</dbReference>
<dbReference type="SUPFAM" id="SSF142823">
    <property type="entry name" value="ComB-like"/>
    <property type="match status" value="1"/>
</dbReference>
<evidence type="ECO:0000313" key="9">
    <source>
        <dbReference type="Proteomes" id="UP000266089"/>
    </source>
</evidence>
<organism evidence="8 9">
    <name type="scientific">Meiothermus taiwanensis</name>
    <dbReference type="NCBI Taxonomy" id="172827"/>
    <lineage>
        <taxon>Bacteria</taxon>
        <taxon>Thermotogati</taxon>
        <taxon>Deinococcota</taxon>
        <taxon>Deinococci</taxon>
        <taxon>Thermales</taxon>
        <taxon>Thermaceae</taxon>
        <taxon>Meiothermus</taxon>
    </lineage>
</organism>
<keyword evidence="6" id="KW-0460">Magnesium</keyword>
<dbReference type="EMBL" id="QWKX01000052">
    <property type="protein sequence ID" value="RIH76021.1"/>
    <property type="molecule type" value="Genomic_DNA"/>
</dbReference>
<protein>
    <recommendedName>
        <fullName evidence="4">Probable 2-phosphosulfolactate phosphatase</fullName>
        <ecNumber evidence="3">3.1.3.71</ecNumber>
    </recommendedName>
</protein>
<dbReference type="GO" id="GO:0000287">
    <property type="term" value="F:magnesium ion binding"/>
    <property type="evidence" value="ECO:0007669"/>
    <property type="project" value="InterPro"/>
</dbReference>
<dbReference type="RefSeq" id="WP_043982090.1">
    <property type="nucleotide sequence ID" value="NZ_JBHSXZ010000106.1"/>
</dbReference>
<gene>
    <name evidence="8" type="primary">comB_1</name>
    <name evidence="8" type="ORF">Mcate_01951</name>
</gene>
<evidence type="ECO:0000256" key="6">
    <source>
        <dbReference type="ARBA" id="ARBA00022842"/>
    </source>
</evidence>
<dbReference type="AlphaFoldDB" id="A0A399E1B1"/>
<dbReference type="Proteomes" id="UP000266089">
    <property type="component" value="Unassembled WGS sequence"/>
</dbReference>
<comment type="caution">
    <text evidence="8">The sequence shown here is derived from an EMBL/GenBank/DDBJ whole genome shotgun (WGS) entry which is preliminary data.</text>
</comment>
<evidence type="ECO:0000256" key="1">
    <source>
        <dbReference type="ARBA" id="ARBA00001946"/>
    </source>
</evidence>
<dbReference type="InterPro" id="IPR036702">
    <property type="entry name" value="ComB-like_sf"/>
</dbReference>
<reference evidence="8 9" key="1">
    <citation type="submission" date="2018-08" db="EMBL/GenBank/DDBJ databases">
        <title>Meiothermus cateniformans JCM 15151 genome sequencing project.</title>
        <authorList>
            <person name="Da Costa M.S."/>
            <person name="Albuquerque L."/>
            <person name="Raposo P."/>
            <person name="Froufe H.J.C."/>
            <person name="Barroso C.S."/>
            <person name="Egas C."/>
        </authorList>
    </citation>
    <scope>NUCLEOTIDE SEQUENCE [LARGE SCALE GENOMIC DNA]</scope>
    <source>
        <strain evidence="8 9">JCM 15151</strain>
    </source>
</reference>
<comment type="cofactor">
    <cofactor evidence="1">
        <name>Mg(2+)</name>
        <dbReference type="ChEBI" id="CHEBI:18420"/>
    </cofactor>
</comment>
<dbReference type="PANTHER" id="PTHR37311">
    <property type="entry name" value="2-PHOSPHOSULFOLACTATE PHOSPHATASE-RELATED"/>
    <property type="match status" value="1"/>
</dbReference>
<dbReference type="Pfam" id="PF04029">
    <property type="entry name" value="2-ph_phosp"/>
    <property type="match status" value="1"/>
</dbReference>
<dbReference type="EC" id="3.1.3.71" evidence="3"/>
<comment type="catalytic activity">
    <reaction evidence="7">
        <text>(2R)-O-phospho-3-sulfolactate + H2O = (2R)-3-sulfolactate + phosphate</text>
        <dbReference type="Rhea" id="RHEA:23416"/>
        <dbReference type="ChEBI" id="CHEBI:15377"/>
        <dbReference type="ChEBI" id="CHEBI:15597"/>
        <dbReference type="ChEBI" id="CHEBI:43474"/>
        <dbReference type="ChEBI" id="CHEBI:58738"/>
        <dbReference type="EC" id="3.1.3.71"/>
    </reaction>
</comment>
<sequence length="244" mass="26038">MTLRVDLIPSPPYPQPVLVVDVFFGSLVGALLSAGAREVWVVKSVRAARLLAEGGALLLGEQEGVPPEGFHGGLSLQALPGLQVEGKTCVLLAPPLAESLERMPLETGLAYFRNAKAVVAQALERKIDTVVAAIQGRLEPSLANTVAAGFIAKRLYQALGKVGVLREGAHLATALLRSFPDPQESLFQSEMGRQLYLLGRSEELALASLVSAEGVVPRLKQVRVLEAKVYGLTKDRFGFCFQAG</sequence>
<proteinExistence type="inferred from homology"/>
<evidence type="ECO:0000256" key="7">
    <source>
        <dbReference type="ARBA" id="ARBA00033711"/>
    </source>
</evidence>